<reference evidence="2" key="1">
    <citation type="journal article" date="2009" name="Rice">
        <title>De Novo Next Generation Sequencing of Plant Genomes.</title>
        <authorList>
            <person name="Rounsley S."/>
            <person name="Marri P.R."/>
            <person name="Yu Y."/>
            <person name="He R."/>
            <person name="Sisneros N."/>
            <person name="Goicoechea J.L."/>
            <person name="Lee S.J."/>
            <person name="Angelova A."/>
            <person name="Kudrna D."/>
            <person name="Luo M."/>
            <person name="Affourtit J."/>
            <person name="Desany B."/>
            <person name="Knight J."/>
            <person name="Niazi F."/>
            <person name="Egholm M."/>
            <person name="Wing R.A."/>
        </authorList>
    </citation>
    <scope>NUCLEOTIDE SEQUENCE [LARGE SCALE GENOMIC DNA]</scope>
    <source>
        <strain evidence="2">cv. IRGC 105608</strain>
    </source>
</reference>
<evidence type="ECO:0000313" key="3">
    <source>
        <dbReference type="Proteomes" id="UP000026960"/>
    </source>
</evidence>
<dbReference type="PaxDb" id="65489-OBART01G01980.1"/>
<accession>A0A0D3EJ81</accession>
<name>A0A0D3EJ81_9ORYZ</name>
<protein>
    <submittedName>
        <fullName evidence="2">Uncharacterized protein</fullName>
    </submittedName>
</protein>
<evidence type="ECO:0000313" key="2">
    <source>
        <dbReference type="EnsemblPlants" id="OBART01G01980.1"/>
    </source>
</evidence>
<evidence type="ECO:0000256" key="1">
    <source>
        <dbReference type="SAM" id="MobiDB-lite"/>
    </source>
</evidence>
<dbReference type="Gramene" id="OBART01G01980.1">
    <property type="protein sequence ID" value="OBART01G01980.1"/>
    <property type="gene ID" value="OBART01G01980"/>
</dbReference>
<dbReference type="EnsemblPlants" id="OBART01G01980.1">
    <property type="protein sequence ID" value="OBART01G01980.1"/>
    <property type="gene ID" value="OBART01G01980"/>
</dbReference>
<reference evidence="2" key="2">
    <citation type="submission" date="2015-03" db="UniProtKB">
        <authorList>
            <consortium name="EnsemblPlants"/>
        </authorList>
    </citation>
    <scope>IDENTIFICATION</scope>
</reference>
<feature type="compositionally biased region" description="Basic and acidic residues" evidence="1">
    <location>
        <begin position="94"/>
        <end position="103"/>
    </location>
</feature>
<feature type="region of interest" description="Disordered" evidence="1">
    <location>
        <begin position="88"/>
        <end position="107"/>
    </location>
</feature>
<keyword evidence="3" id="KW-1185">Reference proteome</keyword>
<dbReference type="AlphaFoldDB" id="A0A0D3EJ81"/>
<proteinExistence type="predicted"/>
<organism evidence="2">
    <name type="scientific">Oryza barthii</name>
    <dbReference type="NCBI Taxonomy" id="65489"/>
    <lineage>
        <taxon>Eukaryota</taxon>
        <taxon>Viridiplantae</taxon>
        <taxon>Streptophyta</taxon>
        <taxon>Embryophyta</taxon>
        <taxon>Tracheophyta</taxon>
        <taxon>Spermatophyta</taxon>
        <taxon>Magnoliopsida</taxon>
        <taxon>Liliopsida</taxon>
        <taxon>Poales</taxon>
        <taxon>Poaceae</taxon>
        <taxon>BOP clade</taxon>
        <taxon>Oryzoideae</taxon>
        <taxon>Oryzeae</taxon>
        <taxon>Oryzinae</taxon>
        <taxon>Oryza</taxon>
    </lineage>
</organism>
<sequence length="125" mass="13799">MTTGEIEVSIVALTTKKALQEAFDVLTAACSPFAWGDLNSYISSLQLWVLETPLTTIAGPIVDVTSDDEKGWPPLPTLLPLRARWVADKGAPGGKKDSQEGERRRRCRRAMEIEWGDEDQVKATK</sequence>
<dbReference type="Proteomes" id="UP000026960">
    <property type="component" value="Chromosome 1"/>
</dbReference>
<dbReference type="HOGENOM" id="CLU_1996086_0_0_1"/>